<evidence type="ECO:0000313" key="3">
    <source>
        <dbReference type="EMBL" id="SHJ74186.1"/>
    </source>
</evidence>
<reference evidence="3 4" key="1">
    <citation type="submission" date="2016-11" db="EMBL/GenBank/DDBJ databases">
        <authorList>
            <person name="Jaros S."/>
            <person name="Januszkiewicz K."/>
            <person name="Wedrychowicz H."/>
        </authorList>
    </citation>
    <scope>NUCLEOTIDE SEQUENCE [LARGE SCALE GENOMIC DNA]</scope>
    <source>
        <strain evidence="3 4">DSM 14501</strain>
    </source>
</reference>
<dbReference type="PANTHER" id="PTHR39965">
    <property type="entry name" value="CRISPR SYSTEM CMR SUBUNIT CMR6"/>
    <property type="match status" value="1"/>
</dbReference>
<dbReference type="NCBIfam" id="TIGR01898">
    <property type="entry name" value="cas_TM1791_cmr6"/>
    <property type="match status" value="1"/>
</dbReference>
<dbReference type="EMBL" id="FRAJ01000003">
    <property type="protein sequence ID" value="SHJ74186.1"/>
    <property type="molecule type" value="Genomic_DNA"/>
</dbReference>
<keyword evidence="1" id="KW-0051">Antiviral defense</keyword>
<evidence type="ECO:0000313" key="4">
    <source>
        <dbReference type="Proteomes" id="UP000184082"/>
    </source>
</evidence>
<dbReference type="AlphaFoldDB" id="A0A1M6LSX5"/>
<evidence type="ECO:0000256" key="1">
    <source>
        <dbReference type="ARBA" id="ARBA00023118"/>
    </source>
</evidence>
<name>A0A1M6LSX5_9FIRM</name>
<accession>A0A1M6LSX5</accession>
<organism evidence="3 4">
    <name type="scientific">Caminicella sporogenes DSM 14501</name>
    <dbReference type="NCBI Taxonomy" id="1121266"/>
    <lineage>
        <taxon>Bacteria</taxon>
        <taxon>Bacillati</taxon>
        <taxon>Bacillota</taxon>
        <taxon>Clostridia</taxon>
        <taxon>Peptostreptococcales</taxon>
        <taxon>Caminicellaceae</taxon>
        <taxon>Caminicella</taxon>
    </lineage>
</organism>
<dbReference type="InterPro" id="IPR010172">
    <property type="entry name" value="CRISPR-assoc_prot_TM1791"/>
</dbReference>
<dbReference type="InterPro" id="IPR005537">
    <property type="entry name" value="RAMP_III_fam"/>
</dbReference>
<protein>
    <submittedName>
        <fullName evidence="3">CRISPR-associated protein Cmr6</fullName>
    </submittedName>
</protein>
<feature type="domain" description="CRISPR type III-associated protein" evidence="2">
    <location>
        <begin position="134"/>
        <end position="340"/>
    </location>
</feature>
<sequence>MAKKIEIIQKGKNQYEYIETKYNKYDKKIEDIRNYVYLQNLDYKYIENKNIKDINFNYILNNLFFMEEQKYEINRIYEIKEKENKITFNMEFNKVCIPEELKEYKENIVDYCKCMNLDIISKEFEIEIAGDKKLVIGLGHTNIGETSMTIHKVYGVPYIPGQVLKGIFKAYYIQEVMRDDDSLEKILQREDIKIKDKDLLYAILFGEKYSKKQKDKQAKSNIYFFDAYPKDDYSIQEDIMNVHPIIYYNEQAKENTQLNKSENLNLITFYVVKDTRFQVVLALDTLGIQRVLKDYNKDKKSDEKYVIEEIMENIYLSIVKIAQKAYSNMGIGAKTQVGYGDIKVNEKEILEEYEKNKRKN</sequence>
<dbReference type="GO" id="GO:0051607">
    <property type="term" value="P:defense response to virus"/>
    <property type="evidence" value="ECO:0007669"/>
    <property type="project" value="UniProtKB-KW"/>
</dbReference>
<evidence type="ECO:0000259" key="2">
    <source>
        <dbReference type="Pfam" id="PF03787"/>
    </source>
</evidence>
<dbReference type="STRING" id="1121266.SAMN02745883_00330"/>
<keyword evidence="4" id="KW-1185">Reference proteome</keyword>
<proteinExistence type="predicted"/>
<dbReference type="Pfam" id="PF03787">
    <property type="entry name" value="RAMPs"/>
    <property type="match status" value="1"/>
</dbReference>
<dbReference type="Proteomes" id="UP000184082">
    <property type="component" value="Unassembled WGS sequence"/>
</dbReference>
<dbReference type="PANTHER" id="PTHR39965:SF1">
    <property type="entry name" value="CRISPR SYSTEM CMR SUBUNIT CMR6"/>
    <property type="match status" value="1"/>
</dbReference>
<dbReference type="RefSeq" id="WP_072965633.1">
    <property type="nucleotide sequence ID" value="NZ_FRAJ01000003.1"/>
</dbReference>
<gene>
    <name evidence="3" type="ORF">SAMN02745883_00330</name>
</gene>